<organism evidence="2 3">
    <name type="scientific">Vibrio phage ICP2_2011_A</name>
    <dbReference type="NCBI Taxonomy" id="1529057"/>
    <lineage>
        <taxon>Viruses</taxon>
        <taxon>Duplodnaviria</taxon>
        <taxon>Heunggongvirae</taxon>
        <taxon>Uroviricota</taxon>
        <taxon>Caudoviricetes</taxon>
        <taxon>Zobellviridae</taxon>
        <taxon>Icepovirus</taxon>
        <taxon>Icepovirus bengalense</taxon>
    </lineage>
</organism>
<gene>
    <name evidence="2" type="ORF">ICP22011A_003</name>
</gene>
<sequence>MLNDWKSALISTFLSVVVAIGGTTLSWSYKVGQFETEVRQLQSQQLENRELVNQLRQMNENLVIIQTEMKYYRRDIDDLRKKQDEISTRLDRFSAGPIY</sequence>
<dbReference type="EMBL" id="KM224878">
    <property type="protein sequence ID" value="AII27047.1"/>
    <property type="molecule type" value="Genomic_DNA"/>
</dbReference>
<name>A0A076G6C8_9CAUD</name>
<reference evidence="3" key="1">
    <citation type="journal article" date="2014" name="Elife">
        <title>Evolutionary consequences of intra-patient phage predation on microbial populations.</title>
        <authorList>
            <person name="Seed K.D."/>
            <person name="Yen M."/>
            <person name="Shapiro B.J."/>
            <person name="Hilaire I.J."/>
            <person name="Charles R.C."/>
            <person name="Teng J.E."/>
            <person name="Ivers L.C."/>
            <person name="Boncy J."/>
            <person name="Harris J.B."/>
            <person name="Camilli A."/>
        </authorList>
    </citation>
    <scope>NUCLEOTIDE SEQUENCE [LARGE SCALE GENOMIC DNA]</scope>
</reference>
<dbReference type="Proteomes" id="UP000028661">
    <property type="component" value="Segment"/>
</dbReference>
<evidence type="ECO:0000313" key="2">
    <source>
        <dbReference type="EMBL" id="AII27047.1"/>
    </source>
</evidence>
<evidence type="ECO:0000256" key="1">
    <source>
        <dbReference type="SAM" id="Coils"/>
    </source>
</evidence>
<keyword evidence="1" id="KW-0175">Coiled coil</keyword>
<proteinExistence type="predicted"/>
<accession>A0A076G6C8</accession>
<protein>
    <submittedName>
        <fullName evidence="2">Uncharacterized protein</fullName>
    </submittedName>
</protein>
<evidence type="ECO:0000313" key="3">
    <source>
        <dbReference type="Proteomes" id="UP000028661"/>
    </source>
</evidence>
<feature type="coiled-coil region" evidence="1">
    <location>
        <begin position="41"/>
        <end position="68"/>
    </location>
</feature>